<proteinExistence type="predicted"/>
<dbReference type="OrthoDB" id="7863598at2"/>
<reference evidence="2 3" key="1">
    <citation type="submission" date="2016-10" db="EMBL/GenBank/DDBJ databases">
        <authorList>
            <person name="de Groot N.N."/>
        </authorList>
    </citation>
    <scope>NUCLEOTIDE SEQUENCE [LARGE SCALE GENOMIC DNA]</scope>
    <source>
        <strain evidence="2 3">DSM 29433</strain>
    </source>
</reference>
<keyword evidence="3" id="KW-1185">Reference proteome</keyword>
<keyword evidence="1" id="KW-0732">Signal</keyword>
<sequence>MRRFLLVAAFAAAPAFADPLDLIDYEGIFAREAGAVEDVSESRQILRVGDVTILYDRLEANPYTGLDESGEGAVGCFVSILATIESAVLACEVTLPDEQLAIQTDYRTRVLDFYAANVDGADRQTVTDRFEALVASQIATTRPFCANIDLVTDLADRIFAPQSAEEINGMLSVPRLPVSNPCL</sequence>
<gene>
    <name evidence="2" type="ORF">SAMN05444714_0128</name>
</gene>
<name>A0A1I6L327_9RHOB</name>
<dbReference type="STRING" id="1123755.SAMN05444714_0128"/>
<dbReference type="Proteomes" id="UP000198926">
    <property type="component" value="Unassembled WGS sequence"/>
</dbReference>
<organism evidence="2 3">
    <name type="scientific">Yoonia litorea</name>
    <dbReference type="NCBI Taxonomy" id="1123755"/>
    <lineage>
        <taxon>Bacteria</taxon>
        <taxon>Pseudomonadati</taxon>
        <taxon>Pseudomonadota</taxon>
        <taxon>Alphaproteobacteria</taxon>
        <taxon>Rhodobacterales</taxon>
        <taxon>Paracoccaceae</taxon>
        <taxon>Yoonia</taxon>
    </lineage>
</organism>
<evidence type="ECO:0000256" key="1">
    <source>
        <dbReference type="SAM" id="SignalP"/>
    </source>
</evidence>
<feature type="signal peptide" evidence="1">
    <location>
        <begin position="1"/>
        <end position="17"/>
    </location>
</feature>
<dbReference type="AlphaFoldDB" id="A0A1I6L327"/>
<dbReference type="EMBL" id="FOZM01000001">
    <property type="protein sequence ID" value="SFR97913.1"/>
    <property type="molecule type" value="Genomic_DNA"/>
</dbReference>
<dbReference type="RefSeq" id="WP_090202665.1">
    <property type="nucleotide sequence ID" value="NZ_FOZM01000001.1"/>
</dbReference>
<feature type="chain" id="PRO_5011624996" evidence="1">
    <location>
        <begin position="18"/>
        <end position="183"/>
    </location>
</feature>
<accession>A0A1I6L327</accession>
<evidence type="ECO:0000313" key="2">
    <source>
        <dbReference type="EMBL" id="SFR97913.1"/>
    </source>
</evidence>
<protein>
    <submittedName>
        <fullName evidence="2">Uncharacterized protein</fullName>
    </submittedName>
</protein>
<evidence type="ECO:0000313" key="3">
    <source>
        <dbReference type="Proteomes" id="UP000198926"/>
    </source>
</evidence>